<dbReference type="PANTHER" id="PTHR45902:SF1">
    <property type="entry name" value="LATROPHILIN RECEPTOR-LIKE PROTEIN A"/>
    <property type="match status" value="1"/>
</dbReference>
<dbReference type="OrthoDB" id="98591at2759"/>
<evidence type="ECO:0000256" key="3">
    <source>
        <dbReference type="SAM" id="Phobius"/>
    </source>
</evidence>
<dbReference type="InterPro" id="IPR001212">
    <property type="entry name" value="Somatomedin_B_dom"/>
</dbReference>
<evidence type="ECO:0000313" key="6">
    <source>
        <dbReference type="Proteomes" id="UP000596742"/>
    </source>
</evidence>
<feature type="compositionally biased region" description="Polar residues" evidence="2">
    <location>
        <begin position="30"/>
        <end position="43"/>
    </location>
</feature>
<dbReference type="PROSITE" id="PS50958">
    <property type="entry name" value="SMB_2"/>
    <property type="match status" value="1"/>
</dbReference>
<sequence length="710" mass="80141">MKTTRQSYLPILFLLVCGVLSWNYVTNTGSTPDSSLNYNQNSVTRRKRSSDGSTDNIHITVKTTEKVPYGSANSNKYTAAEMERTPYGSVNNYQNTVTRKKRRFEGSTHYNQNTATKTEGISDGSANYNHNTVTKMEGISDDFANYNHNTVTKTEGISDGSVNYNQNTATKTEGISDGSANYNHNTVTKTEEISDGSVNYNQNTVTKTEGISDGSINYNQNTAAKMEGISDGSANYNHNTVTKTEGISDGSANYNHNTVTKTEGISDGSVNYNHDTLTKTEGISDGSAIYTKDDKRYRPEVFTTLTTVNGGLSKVLSESDTNFSTEIKNLERNETLDFLNVLSTQPTMHLNTFPEPRRDPCHDIGTCSVAQNKTKWYCYCDKDCPMFNDCCNDYNGTIKNSNSQLSFGCYRQIYIVNSPGQTGFLAVDSCPDSYKNITVKERCLQNNFAENGLFVSNGKTLTFKNKFCALCNNVTDVQEFDIVFAAIEGDYEYILDMKKENKMTFFLNNANFKVIPPRNTNLRFCLTNLISASNNNLCQSHSNPIFVRQLLKLYRNYFCLESNIANDMYSIKCINEVYDTNSFSEQAFSMSILISLGNPTEGNTDENQCREWTVEIQQQGICSQFDVYTNINIDLMFSLISNKVIQKEIFHQIAVMVSCSYNTKNFTIRTSEFKIWIDEKIATVRVKMIIQKSAFRHEIENIRKYLSERR</sequence>
<feature type="transmembrane region" description="Helical" evidence="3">
    <location>
        <begin position="7"/>
        <end position="25"/>
    </location>
</feature>
<evidence type="ECO:0000313" key="5">
    <source>
        <dbReference type="EMBL" id="VDH90491.1"/>
    </source>
</evidence>
<dbReference type="AlphaFoldDB" id="A0A8B6BIX8"/>
<dbReference type="EMBL" id="UYJE01000138">
    <property type="protein sequence ID" value="VDH90491.1"/>
    <property type="molecule type" value="Genomic_DNA"/>
</dbReference>
<dbReference type="InterPro" id="IPR053231">
    <property type="entry name" value="GPCR_LN-TM7"/>
</dbReference>
<keyword evidence="3" id="KW-1133">Transmembrane helix</keyword>
<name>A0A8B6BIX8_MYTGA</name>
<keyword evidence="6" id="KW-1185">Reference proteome</keyword>
<proteinExistence type="predicted"/>
<comment type="caution">
    <text evidence="5">The sequence shown here is derived from an EMBL/GenBank/DDBJ whole genome shotgun (WGS) entry which is preliminary data.</text>
</comment>
<evidence type="ECO:0000256" key="2">
    <source>
        <dbReference type="SAM" id="MobiDB-lite"/>
    </source>
</evidence>
<evidence type="ECO:0000256" key="1">
    <source>
        <dbReference type="ARBA" id="ARBA00023157"/>
    </source>
</evidence>
<feature type="region of interest" description="Disordered" evidence="2">
    <location>
        <begin position="30"/>
        <end position="56"/>
    </location>
</feature>
<dbReference type="Proteomes" id="UP000596742">
    <property type="component" value="Unassembled WGS sequence"/>
</dbReference>
<keyword evidence="1" id="KW-1015">Disulfide bond</keyword>
<keyword evidence="3" id="KW-0812">Transmembrane</keyword>
<protein>
    <recommendedName>
        <fullName evidence="4">SMB domain-containing protein</fullName>
    </recommendedName>
</protein>
<evidence type="ECO:0000259" key="4">
    <source>
        <dbReference type="PROSITE" id="PS50958"/>
    </source>
</evidence>
<feature type="domain" description="SMB" evidence="4">
    <location>
        <begin position="357"/>
        <end position="402"/>
    </location>
</feature>
<gene>
    <name evidence="5" type="ORF">MGAL_10B057487</name>
</gene>
<reference evidence="5" key="1">
    <citation type="submission" date="2018-11" db="EMBL/GenBank/DDBJ databases">
        <authorList>
            <person name="Alioto T."/>
            <person name="Alioto T."/>
        </authorList>
    </citation>
    <scope>NUCLEOTIDE SEQUENCE</scope>
</reference>
<keyword evidence="3" id="KW-0472">Membrane</keyword>
<feature type="non-terminal residue" evidence="5">
    <location>
        <position position="710"/>
    </location>
</feature>
<accession>A0A8B6BIX8</accession>
<dbReference type="PANTHER" id="PTHR45902">
    <property type="entry name" value="LATROPHILIN RECEPTOR-LIKE PROTEIN A"/>
    <property type="match status" value="1"/>
</dbReference>
<organism evidence="5 6">
    <name type="scientific">Mytilus galloprovincialis</name>
    <name type="common">Mediterranean mussel</name>
    <dbReference type="NCBI Taxonomy" id="29158"/>
    <lineage>
        <taxon>Eukaryota</taxon>
        <taxon>Metazoa</taxon>
        <taxon>Spiralia</taxon>
        <taxon>Lophotrochozoa</taxon>
        <taxon>Mollusca</taxon>
        <taxon>Bivalvia</taxon>
        <taxon>Autobranchia</taxon>
        <taxon>Pteriomorphia</taxon>
        <taxon>Mytilida</taxon>
        <taxon>Mytiloidea</taxon>
        <taxon>Mytilidae</taxon>
        <taxon>Mytilinae</taxon>
        <taxon>Mytilus</taxon>
    </lineage>
</organism>